<dbReference type="Proteomes" id="UP001597112">
    <property type="component" value="Unassembled WGS sequence"/>
</dbReference>
<dbReference type="InterPro" id="IPR022385">
    <property type="entry name" value="Rhs_assc_core"/>
</dbReference>
<accession>A0ABW3K5F1</accession>
<organism evidence="1 2">
    <name type="scientific">Ohtaekwangia kribbensis</name>
    <dbReference type="NCBI Taxonomy" id="688913"/>
    <lineage>
        <taxon>Bacteria</taxon>
        <taxon>Pseudomonadati</taxon>
        <taxon>Bacteroidota</taxon>
        <taxon>Cytophagia</taxon>
        <taxon>Cytophagales</taxon>
        <taxon>Fulvivirgaceae</taxon>
        <taxon>Ohtaekwangia</taxon>
    </lineage>
</organism>
<dbReference type="NCBIfam" id="TIGR03696">
    <property type="entry name" value="Rhs_assc_core"/>
    <property type="match status" value="1"/>
</dbReference>
<dbReference type="RefSeq" id="WP_377581300.1">
    <property type="nucleotide sequence ID" value="NZ_JBHTKA010000007.1"/>
</dbReference>
<keyword evidence="2" id="KW-1185">Reference proteome</keyword>
<comment type="caution">
    <text evidence="1">The sequence shown here is derived from an EMBL/GenBank/DDBJ whole genome shotgun (WGS) entry which is preliminary data.</text>
</comment>
<evidence type="ECO:0000313" key="1">
    <source>
        <dbReference type="EMBL" id="MFD1001462.1"/>
    </source>
</evidence>
<evidence type="ECO:0000313" key="2">
    <source>
        <dbReference type="Proteomes" id="UP001597112"/>
    </source>
</evidence>
<sequence length="312" mass="34803">MEHTKSPVVQADEYYPFGLTFNSYRRENGIFNRIKFQGQEHIDDLSLEWDSFKWRNHQPDIGRFFNVDPLAEKYYYNSPYAFSENKVTSYVELEGLEAVETEDKRPKEQPQENQPGAIEQGLMTLISYFTDLGSTYNTMLGNEDASDDENLMTGFTVVAQLATAPMEAEQMVMEGASGSPANKADDALSQVDEGVNLVIKGKSTWNSSQNQQAFAKAAALTDDPTTVVTKNPVARDSNLRSKFIKAGGTLAPRQQVDHIKDLQLGGTNAISNTQALDGSVNASFGKQIQLQIQHLPDATRVNKVIYLPYKKR</sequence>
<gene>
    <name evidence="1" type="ORF">ACFQ21_19190</name>
</gene>
<name>A0ABW3K5F1_9BACT</name>
<reference evidence="2" key="1">
    <citation type="journal article" date="2019" name="Int. J. Syst. Evol. Microbiol.">
        <title>The Global Catalogue of Microorganisms (GCM) 10K type strain sequencing project: providing services to taxonomists for standard genome sequencing and annotation.</title>
        <authorList>
            <consortium name="The Broad Institute Genomics Platform"/>
            <consortium name="The Broad Institute Genome Sequencing Center for Infectious Disease"/>
            <person name="Wu L."/>
            <person name="Ma J."/>
        </authorList>
    </citation>
    <scope>NUCLEOTIDE SEQUENCE [LARGE SCALE GENOMIC DNA]</scope>
    <source>
        <strain evidence="2">CCUG 58938</strain>
    </source>
</reference>
<dbReference type="EMBL" id="JBHTKA010000007">
    <property type="protein sequence ID" value="MFD1001462.1"/>
    <property type="molecule type" value="Genomic_DNA"/>
</dbReference>
<protein>
    <submittedName>
        <fullName evidence="1">RHS repeat domain-containing protein</fullName>
    </submittedName>
</protein>
<proteinExistence type="predicted"/>
<dbReference type="Gene3D" id="2.180.10.10">
    <property type="entry name" value="RHS repeat-associated core"/>
    <property type="match status" value="1"/>
</dbReference>